<organism evidence="11 12">
    <name type="scientific">Staphylococcus hominis</name>
    <dbReference type="NCBI Taxonomy" id="1290"/>
    <lineage>
        <taxon>Bacteria</taxon>
        <taxon>Bacillati</taxon>
        <taxon>Bacillota</taxon>
        <taxon>Bacilli</taxon>
        <taxon>Bacillales</taxon>
        <taxon>Staphylococcaceae</taxon>
        <taxon>Staphylococcus</taxon>
    </lineage>
</organism>
<dbReference type="GO" id="GO:0016791">
    <property type="term" value="F:phosphatase activity"/>
    <property type="evidence" value="ECO:0007669"/>
    <property type="project" value="TreeGrafter"/>
</dbReference>
<dbReference type="InterPro" id="IPR023214">
    <property type="entry name" value="HAD_sf"/>
</dbReference>
<dbReference type="PANTHER" id="PTHR19288:SF46">
    <property type="entry name" value="HALOACID DEHALOGENASE-LIKE HYDROLASE DOMAIN-CONTAINING PROTEIN 2"/>
    <property type="match status" value="1"/>
</dbReference>
<feature type="active site" description="Nucleophile" evidence="8">
    <location>
        <position position="10"/>
    </location>
</feature>
<evidence type="ECO:0000256" key="9">
    <source>
        <dbReference type="PIRSR" id="PIRSR000915-2"/>
    </source>
</evidence>
<dbReference type="NCBIfam" id="TIGR01460">
    <property type="entry name" value="HAD-SF-IIA"/>
    <property type="match status" value="1"/>
</dbReference>
<evidence type="ECO:0000256" key="7">
    <source>
        <dbReference type="PIRNR" id="PIRNR000915"/>
    </source>
</evidence>
<dbReference type="NCBIfam" id="TIGR01457">
    <property type="entry name" value="HAD-SF-IIA-hyp2"/>
    <property type="match status" value="1"/>
</dbReference>
<evidence type="ECO:0000256" key="6">
    <source>
        <dbReference type="ARBA" id="ARBA00022842"/>
    </source>
</evidence>
<dbReference type="InterPro" id="IPR006354">
    <property type="entry name" value="HAD-SF_hydro_IIA_hyp1"/>
</dbReference>
<keyword evidence="4 7" id="KW-0479">Metal-binding</keyword>
<evidence type="ECO:0000256" key="3">
    <source>
        <dbReference type="ARBA" id="ARBA00013942"/>
    </source>
</evidence>
<keyword evidence="12" id="KW-1185">Reference proteome</keyword>
<evidence type="ECO:0000256" key="4">
    <source>
        <dbReference type="ARBA" id="ARBA00022723"/>
    </source>
</evidence>
<evidence type="ECO:0000256" key="10">
    <source>
        <dbReference type="PIRSR" id="PIRSR000915-3"/>
    </source>
</evidence>
<protein>
    <recommendedName>
        <fullName evidence="3 7">Acid sugar phosphatase</fullName>
        <ecNumber evidence="7">3.1.3.-</ecNumber>
    </recommendedName>
</protein>
<name>A0A4Q9WZH2_STAHO</name>
<comment type="similarity">
    <text evidence="2 7">Belongs to the HAD-like hydrolase superfamily. NagD family.</text>
</comment>
<evidence type="ECO:0000313" key="12">
    <source>
        <dbReference type="Proteomes" id="UP000665944"/>
    </source>
</evidence>
<dbReference type="PANTHER" id="PTHR19288">
    <property type="entry name" value="4-NITROPHENYLPHOSPHATASE-RELATED"/>
    <property type="match status" value="1"/>
</dbReference>
<dbReference type="AlphaFoldDB" id="A0A4Q9WZH2"/>
<dbReference type="SFLD" id="SFLDS00003">
    <property type="entry name" value="Haloacid_Dehalogenase"/>
    <property type="match status" value="1"/>
</dbReference>
<feature type="binding site" evidence="10">
    <location>
        <position position="207"/>
    </location>
    <ligand>
        <name>Mg(2+)</name>
        <dbReference type="ChEBI" id="CHEBI:18420"/>
    </ligand>
</feature>
<accession>A0A4Q9WZH2</accession>
<dbReference type="PIRSF" id="PIRSF000915">
    <property type="entry name" value="PGP-type_phosphatase"/>
    <property type="match status" value="1"/>
</dbReference>
<keyword evidence="5 11" id="KW-0378">Hydrolase</keyword>
<gene>
    <name evidence="11" type="ORF">J7T32_002955</name>
</gene>
<dbReference type="GO" id="GO:0046872">
    <property type="term" value="F:metal ion binding"/>
    <property type="evidence" value="ECO:0007669"/>
    <property type="project" value="UniProtKB-KW"/>
</dbReference>
<keyword evidence="6 7" id="KW-0460">Magnesium</keyword>
<dbReference type="EC" id="3.1.3.-" evidence="7"/>
<evidence type="ECO:0000256" key="1">
    <source>
        <dbReference type="ARBA" id="ARBA00002810"/>
    </source>
</evidence>
<sequence>MKNYKGYLIDLDGTMYMGTAEIDGAAQFIDYLNKNDIPHLYVTNNSTKTPEEVTEKLKEMKIDAKPDEVVTSALATANYIAEENSQASVYMLGGNGLRTALTDAGLTVKEDENVDYVVIGLDEAVTYEKLAIATLAVRKGAKFISTNPDVSIPKERGFLPGNGAITSVVSVSTGQQPQFIGKPETIIMQIALDILKLDKSEVAMVGDLYDTDIMSGINVGMDTVHVQTGVTSYEEIQTKQPKPTYSFKDLNVAIAELESNTN</sequence>
<dbReference type="Pfam" id="PF13242">
    <property type="entry name" value="Hydrolase_like"/>
    <property type="match status" value="1"/>
</dbReference>
<comment type="caution">
    <text evidence="11">The sequence shown here is derived from an EMBL/GenBank/DDBJ whole genome shotgun (WGS) entry which is preliminary data.</text>
</comment>
<evidence type="ECO:0000256" key="2">
    <source>
        <dbReference type="ARBA" id="ARBA00006696"/>
    </source>
</evidence>
<evidence type="ECO:0000313" key="11">
    <source>
        <dbReference type="EMBL" id="MCM5671728.1"/>
    </source>
</evidence>
<feature type="binding site" evidence="10">
    <location>
        <position position="10"/>
    </location>
    <ligand>
        <name>Mg(2+)</name>
        <dbReference type="ChEBI" id="CHEBI:18420"/>
    </ligand>
</feature>
<dbReference type="EMBL" id="JAGHKT020000003">
    <property type="protein sequence ID" value="MCM5671728.1"/>
    <property type="molecule type" value="Genomic_DNA"/>
</dbReference>
<dbReference type="CDD" id="cd07530">
    <property type="entry name" value="HAD_Pase_UmpH-like"/>
    <property type="match status" value="1"/>
</dbReference>
<dbReference type="Pfam" id="PF13344">
    <property type="entry name" value="Hydrolase_6"/>
    <property type="match status" value="1"/>
</dbReference>
<comment type="cofactor">
    <cofactor evidence="10">
        <name>Mg(2+)</name>
        <dbReference type="ChEBI" id="CHEBI:18420"/>
    </cofactor>
    <text evidence="10">Divalent metal ions. Mg(2+) is the most effective.</text>
</comment>
<dbReference type="GeneID" id="58105647"/>
<dbReference type="SUPFAM" id="SSF56784">
    <property type="entry name" value="HAD-like"/>
    <property type="match status" value="1"/>
</dbReference>
<proteinExistence type="inferred from homology"/>
<feature type="active site" description="Proton donor" evidence="8">
    <location>
        <position position="12"/>
    </location>
</feature>
<feature type="binding site" evidence="9">
    <location>
        <position position="182"/>
    </location>
    <ligand>
        <name>substrate</name>
    </ligand>
</feature>
<dbReference type="SFLD" id="SFLDG01139">
    <property type="entry name" value="C2.A:_Pyridoxal_Phosphate_Phos"/>
    <property type="match status" value="1"/>
</dbReference>
<comment type="function">
    <text evidence="1 7">Catalyzes the dephosphorylation of 2-6 carbon acid sugars in vitro.</text>
</comment>
<dbReference type="RefSeq" id="WP_002448132.1">
    <property type="nucleotide sequence ID" value="NZ_CABMJU010000034.1"/>
</dbReference>
<evidence type="ECO:0000256" key="5">
    <source>
        <dbReference type="ARBA" id="ARBA00022801"/>
    </source>
</evidence>
<dbReference type="GO" id="GO:0005737">
    <property type="term" value="C:cytoplasm"/>
    <property type="evidence" value="ECO:0007669"/>
    <property type="project" value="TreeGrafter"/>
</dbReference>
<dbReference type="Gene3D" id="3.40.50.1000">
    <property type="entry name" value="HAD superfamily/HAD-like"/>
    <property type="match status" value="2"/>
</dbReference>
<dbReference type="FunFam" id="3.40.50.1000:FF:000053">
    <property type="entry name" value="TIGR01457 family HAD hydrolase"/>
    <property type="match status" value="1"/>
</dbReference>
<dbReference type="InterPro" id="IPR036412">
    <property type="entry name" value="HAD-like_sf"/>
</dbReference>
<evidence type="ECO:0000256" key="8">
    <source>
        <dbReference type="PIRSR" id="PIRSR000915-1"/>
    </source>
</evidence>
<reference evidence="11 12" key="1">
    <citation type="submission" date="2022-06" db="EMBL/GenBank/DDBJ databases">
        <title>Staphylococcus hominis ShoR14 genome sequence.</title>
        <authorList>
            <person name="Yeo C.C."/>
            <person name="Chew C.H."/>
            <person name="Che Hamzah A.M."/>
            <person name="Al-Trad E.I."/>
        </authorList>
    </citation>
    <scope>NUCLEOTIDE SEQUENCE [LARGE SCALE GENOMIC DNA]</scope>
    <source>
        <strain evidence="11 12">ShoR14</strain>
    </source>
</reference>
<dbReference type="InterPro" id="IPR006357">
    <property type="entry name" value="HAD-SF_hydro_IIA"/>
</dbReference>
<feature type="binding site" evidence="10">
    <location>
        <position position="12"/>
    </location>
    <ligand>
        <name>Mg(2+)</name>
        <dbReference type="ChEBI" id="CHEBI:18420"/>
    </ligand>
</feature>
<dbReference type="Proteomes" id="UP000665944">
    <property type="component" value="Unassembled WGS sequence"/>
</dbReference>